<reference evidence="14" key="1">
    <citation type="submission" date="2025-08" db="UniProtKB">
        <authorList>
            <consortium name="RefSeq"/>
        </authorList>
    </citation>
    <scope>IDENTIFICATION</scope>
    <source>
        <strain evidence="14">15085-1641.00</strain>
        <tissue evidence="14">Whole body</tissue>
    </source>
</reference>
<evidence type="ECO:0000256" key="12">
    <source>
        <dbReference type="RuleBase" id="RU000363"/>
    </source>
</evidence>
<organism evidence="13 14">
    <name type="scientific">Drosophila hydei</name>
    <name type="common">Fruit fly</name>
    <dbReference type="NCBI Taxonomy" id="7224"/>
    <lineage>
        <taxon>Eukaryota</taxon>
        <taxon>Metazoa</taxon>
        <taxon>Ecdysozoa</taxon>
        <taxon>Arthropoda</taxon>
        <taxon>Hexapoda</taxon>
        <taxon>Insecta</taxon>
        <taxon>Pterygota</taxon>
        <taxon>Neoptera</taxon>
        <taxon>Endopterygota</taxon>
        <taxon>Diptera</taxon>
        <taxon>Brachycera</taxon>
        <taxon>Muscomorpha</taxon>
        <taxon>Ephydroidea</taxon>
        <taxon>Drosophilidae</taxon>
        <taxon>Drosophila</taxon>
    </lineage>
</organism>
<dbReference type="InterPro" id="IPR002347">
    <property type="entry name" value="SDR_fam"/>
</dbReference>
<keyword evidence="3" id="KW-0812">Transmembrane</keyword>
<proteinExistence type="inferred from homology"/>
<dbReference type="PRINTS" id="PR00080">
    <property type="entry name" value="SDRFAMILY"/>
</dbReference>
<comment type="subcellular location">
    <subcellularLocation>
        <location evidence="1">Membrane</location>
        <topology evidence="1">Multi-pass membrane protein</topology>
    </subcellularLocation>
</comment>
<gene>
    <name evidence="14" type="primary">LOC111603493</name>
</gene>
<dbReference type="PANTHER" id="PTHR24322:SF748">
    <property type="entry name" value="FI23927P1-RELATED"/>
    <property type="match status" value="1"/>
</dbReference>
<evidence type="ECO:0000256" key="9">
    <source>
        <dbReference type="ARBA" id="ARBA00059620"/>
    </source>
</evidence>
<sequence>MPMSCAMVKLQAIVVVSVLVCASPLLLLAALIHQTGEILMRSFCKNTTSLKGEVALITGAAHGLGRSIALELAKLGCHIAIADIDLKGAEETVRQINETFPVRSKAYKVNVASYSELSELRTNILRDLGPVTILINNAGVLLLKNPMDPDPKDVQRMIDVNFTSHFLTKSLFLPKMKELNKGHIVGISSYSSILPLPYNSVYSASKFGVTGHMRALRLELAYERRENIHVCAVMPWFLQTNDDVCELDKSVNFSDFYPLISGADAARRIVQGIQNGEREIILPEFTSIVYRLIYLFPVSWQEKMLLLFSRRQIDQMVQIIKT</sequence>
<keyword evidence="6" id="KW-0560">Oxidoreductase</keyword>
<dbReference type="OrthoDB" id="6251714at2759"/>
<evidence type="ECO:0000256" key="10">
    <source>
        <dbReference type="ARBA" id="ARBA00068717"/>
    </source>
</evidence>
<dbReference type="AlphaFoldDB" id="A0A6J1MIJ1"/>
<comment type="function">
    <text evidence="9">Catalyzes the reduction of all-trans-retinal to all-trans-retinol in the presence of NADPH.</text>
</comment>
<keyword evidence="13" id="KW-1185">Reference proteome</keyword>
<evidence type="ECO:0000256" key="2">
    <source>
        <dbReference type="ARBA" id="ARBA00006484"/>
    </source>
</evidence>
<evidence type="ECO:0000256" key="3">
    <source>
        <dbReference type="ARBA" id="ARBA00022692"/>
    </source>
</evidence>
<dbReference type="RefSeq" id="XP_023176868.2">
    <property type="nucleotide sequence ID" value="XM_023321100.2"/>
</dbReference>
<evidence type="ECO:0000313" key="13">
    <source>
        <dbReference type="Proteomes" id="UP000504633"/>
    </source>
</evidence>
<dbReference type="GeneID" id="111603493"/>
<dbReference type="GO" id="GO:0016020">
    <property type="term" value="C:membrane"/>
    <property type="evidence" value="ECO:0007669"/>
    <property type="project" value="UniProtKB-SubCell"/>
</dbReference>
<dbReference type="InterPro" id="IPR036291">
    <property type="entry name" value="NAD(P)-bd_dom_sf"/>
</dbReference>
<dbReference type="SUPFAM" id="SSF51735">
    <property type="entry name" value="NAD(P)-binding Rossmann-fold domains"/>
    <property type="match status" value="1"/>
</dbReference>
<dbReference type="FunFam" id="3.40.50.720:FF:000131">
    <property type="entry name" value="Short-chain dehydrogenase/reductase 3"/>
    <property type="match status" value="1"/>
</dbReference>
<accession>A0A6J1MIJ1</accession>
<keyword evidence="4" id="KW-0521">NADP</keyword>
<evidence type="ECO:0000256" key="8">
    <source>
        <dbReference type="ARBA" id="ARBA00023136"/>
    </source>
</evidence>
<keyword evidence="8" id="KW-0472">Membrane</keyword>
<dbReference type="OMA" id="VHAFPWA"/>
<keyword evidence="7" id="KW-0443">Lipid metabolism</keyword>
<evidence type="ECO:0000256" key="1">
    <source>
        <dbReference type="ARBA" id="ARBA00004141"/>
    </source>
</evidence>
<comment type="similarity">
    <text evidence="2 12">Belongs to the short-chain dehydrogenases/reductases (SDR) family.</text>
</comment>
<evidence type="ECO:0000256" key="6">
    <source>
        <dbReference type="ARBA" id="ARBA00023002"/>
    </source>
</evidence>
<dbReference type="KEGG" id="dhe:111603493"/>
<dbReference type="PANTHER" id="PTHR24322">
    <property type="entry name" value="PKSB"/>
    <property type="match status" value="1"/>
</dbReference>
<protein>
    <recommendedName>
        <fullName evidence="10">Short-chain dehydrogenase/reductase 3</fullName>
    </recommendedName>
    <alternativeName>
        <fullName evidence="11">Retinal short-chain dehydrogenase/reductase 1</fullName>
    </alternativeName>
</protein>
<dbReference type="GO" id="GO:0005811">
    <property type="term" value="C:lipid droplet"/>
    <property type="evidence" value="ECO:0007669"/>
    <property type="project" value="TreeGrafter"/>
</dbReference>
<dbReference type="Pfam" id="PF00106">
    <property type="entry name" value="adh_short"/>
    <property type="match status" value="1"/>
</dbReference>
<evidence type="ECO:0000256" key="11">
    <source>
        <dbReference type="ARBA" id="ARBA00082544"/>
    </source>
</evidence>
<evidence type="ECO:0000256" key="5">
    <source>
        <dbReference type="ARBA" id="ARBA00022989"/>
    </source>
</evidence>
<dbReference type="GO" id="GO:0052650">
    <property type="term" value="F:all-trans-retinol dehydrogenase (NADP+) activity"/>
    <property type="evidence" value="ECO:0007669"/>
    <property type="project" value="UniProtKB-ARBA"/>
</dbReference>
<dbReference type="Gene3D" id="3.40.50.720">
    <property type="entry name" value="NAD(P)-binding Rossmann-like Domain"/>
    <property type="match status" value="1"/>
</dbReference>
<keyword evidence="5" id="KW-1133">Transmembrane helix</keyword>
<evidence type="ECO:0000256" key="7">
    <source>
        <dbReference type="ARBA" id="ARBA00023098"/>
    </source>
</evidence>
<dbReference type="Proteomes" id="UP000504633">
    <property type="component" value="Unplaced"/>
</dbReference>
<dbReference type="PRINTS" id="PR00081">
    <property type="entry name" value="GDHRDH"/>
</dbReference>
<evidence type="ECO:0000256" key="4">
    <source>
        <dbReference type="ARBA" id="ARBA00022857"/>
    </source>
</evidence>
<evidence type="ECO:0000313" key="14">
    <source>
        <dbReference type="RefSeq" id="XP_023176868.2"/>
    </source>
</evidence>
<name>A0A6J1MIJ1_DROHY</name>